<evidence type="ECO:0000256" key="7">
    <source>
        <dbReference type="ARBA" id="ARBA00023136"/>
    </source>
</evidence>
<keyword evidence="5" id="KW-0249">Electron transport</keyword>
<evidence type="ECO:0000256" key="2">
    <source>
        <dbReference type="ARBA" id="ARBA00022448"/>
    </source>
</evidence>
<sequence length="76" mass="9178">MADLDYRPTVEEYGKTIKGREDHIRESWIRCMEARIVRENLQKCYYFEGVNHYANCKDLADKYAKMIRDNKVIDEE</sequence>
<reference evidence="8 9" key="1">
    <citation type="journal article" date="2012" name="Eukaryot. Cell">
        <title>Draft genome sequence of CBS 2479, the standard type strain of Trichosporon asahii.</title>
        <authorList>
            <person name="Yang R.Y."/>
            <person name="Li H.T."/>
            <person name="Zhu H."/>
            <person name="Zhou G.P."/>
            <person name="Wang M."/>
            <person name="Wang L."/>
        </authorList>
    </citation>
    <scope>NUCLEOTIDE SEQUENCE [LARGE SCALE GENOMIC DNA]</scope>
    <source>
        <strain evidence="9">ATCC 90039 / CBS 2479 / JCM 2466 / KCTC 7840 / NCYC 2677 / UAMH 7654</strain>
    </source>
</reference>
<dbReference type="GeneID" id="25985705"/>
<dbReference type="EMBL" id="ALBS01000191">
    <property type="protein sequence ID" value="EJT48771.1"/>
    <property type="molecule type" value="Genomic_DNA"/>
</dbReference>
<dbReference type="KEGG" id="tasa:A1Q1_02191"/>
<proteinExistence type="predicted"/>
<evidence type="ECO:0000256" key="3">
    <source>
        <dbReference type="ARBA" id="ARBA00022660"/>
    </source>
</evidence>
<dbReference type="RefSeq" id="XP_014180611.1">
    <property type="nucleotide sequence ID" value="XM_014325136.1"/>
</dbReference>
<evidence type="ECO:0000256" key="4">
    <source>
        <dbReference type="ARBA" id="ARBA00022792"/>
    </source>
</evidence>
<dbReference type="PANTHER" id="PTHR13094">
    <property type="entry name" value="NADH-UBIQUINONE OXIDOREDUCTASE PDSW SUBUNIT"/>
    <property type="match status" value="1"/>
</dbReference>
<comment type="subcellular location">
    <subcellularLocation>
        <location evidence="1">Mitochondrion inner membrane</location>
        <topology evidence="1">Peripheral membrane protein</topology>
        <orientation evidence="1">Matrix side</orientation>
    </subcellularLocation>
</comment>
<organism evidence="8 9">
    <name type="scientific">Trichosporon asahii var. asahii (strain ATCC 90039 / CBS 2479 / JCM 2466 / KCTC 7840 / NBRC 103889/ NCYC 2677 / UAMH 7654)</name>
    <name type="common">Yeast</name>
    <dbReference type="NCBI Taxonomy" id="1186058"/>
    <lineage>
        <taxon>Eukaryota</taxon>
        <taxon>Fungi</taxon>
        <taxon>Dikarya</taxon>
        <taxon>Basidiomycota</taxon>
        <taxon>Agaricomycotina</taxon>
        <taxon>Tremellomycetes</taxon>
        <taxon>Trichosporonales</taxon>
        <taxon>Trichosporonaceae</taxon>
        <taxon>Trichosporon</taxon>
    </lineage>
</organism>
<evidence type="ECO:0000256" key="5">
    <source>
        <dbReference type="ARBA" id="ARBA00022982"/>
    </source>
</evidence>
<dbReference type="VEuPathDB" id="FungiDB:A1Q1_02191"/>
<keyword evidence="7" id="KW-0472">Membrane</keyword>
<dbReference type="InterPro" id="IPR039993">
    <property type="entry name" value="NDUFB10"/>
</dbReference>
<keyword evidence="4" id="KW-0999">Mitochondrion inner membrane</keyword>
<keyword evidence="6" id="KW-0496">Mitochondrion</keyword>
<dbReference type="PANTHER" id="PTHR13094:SF1">
    <property type="entry name" value="NADH DEHYDROGENASE [UBIQUINONE] 1 BETA SUBCOMPLEX SUBUNIT 10"/>
    <property type="match status" value="1"/>
</dbReference>
<evidence type="ECO:0000256" key="6">
    <source>
        <dbReference type="ARBA" id="ARBA00023128"/>
    </source>
</evidence>
<keyword evidence="8" id="KW-0830">Ubiquinone</keyword>
<name>J5T261_TRIAS</name>
<evidence type="ECO:0000313" key="9">
    <source>
        <dbReference type="Proteomes" id="UP000002748"/>
    </source>
</evidence>
<dbReference type="AlphaFoldDB" id="J5T261"/>
<protein>
    <submittedName>
        <fullName evidence="8">NADH-ubiquinone oxidoreductase 12 kDa subunit</fullName>
    </submittedName>
</protein>
<evidence type="ECO:0000256" key="1">
    <source>
        <dbReference type="ARBA" id="ARBA00004443"/>
    </source>
</evidence>
<dbReference type="OrthoDB" id="10252718at2759"/>
<dbReference type="HOGENOM" id="CLU_196217_0_0_1"/>
<comment type="caution">
    <text evidence="8">The sequence shown here is derived from an EMBL/GenBank/DDBJ whole genome shotgun (WGS) entry which is preliminary data.</text>
</comment>
<gene>
    <name evidence="8" type="ORF">A1Q1_02191</name>
</gene>
<keyword evidence="2" id="KW-0813">Transport</keyword>
<dbReference type="GO" id="GO:0005743">
    <property type="term" value="C:mitochondrial inner membrane"/>
    <property type="evidence" value="ECO:0007669"/>
    <property type="project" value="UniProtKB-SubCell"/>
</dbReference>
<evidence type="ECO:0000313" key="8">
    <source>
        <dbReference type="EMBL" id="EJT48771.1"/>
    </source>
</evidence>
<accession>J5T261</accession>
<keyword evidence="3" id="KW-0679">Respiratory chain</keyword>
<dbReference type="Proteomes" id="UP000002748">
    <property type="component" value="Unassembled WGS sequence"/>
</dbReference>